<dbReference type="STRING" id="693661.Arcve_1037"/>
<dbReference type="Proteomes" id="UP000008136">
    <property type="component" value="Chromosome"/>
</dbReference>
<dbReference type="GO" id="GO:0005886">
    <property type="term" value="C:plasma membrane"/>
    <property type="evidence" value="ECO:0007669"/>
    <property type="project" value="UniProtKB-SubCell"/>
</dbReference>
<evidence type="ECO:0000256" key="5">
    <source>
        <dbReference type="RuleBase" id="RU363041"/>
    </source>
</evidence>
<accession>F2KT18</accession>
<dbReference type="GeneID" id="10394150"/>
<evidence type="ECO:0000313" key="7">
    <source>
        <dbReference type="Proteomes" id="UP000008136"/>
    </source>
</evidence>
<keyword evidence="5" id="KW-1003">Cell membrane</keyword>
<protein>
    <recommendedName>
        <fullName evidence="5">Probable membrane transporter protein</fullName>
    </recommendedName>
</protein>
<feature type="transmembrane region" description="Helical" evidence="5">
    <location>
        <begin position="281"/>
        <end position="299"/>
    </location>
</feature>
<organism evidence="6 7">
    <name type="scientific">Archaeoglobus veneficus (strain DSM 11195 / SNP6)</name>
    <dbReference type="NCBI Taxonomy" id="693661"/>
    <lineage>
        <taxon>Archaea</taxon>
        <taxon>Methanobacteriati</taxon>
        <taxon>Methanobacteriota</taxon>
        <taxon>Archaeoglobi</taxon>
        <taxon>Archaeoglobales</taxon>
        <taxon>Archaeoglobaceae</taxon>
        <taxon>Archaeoglobus</taxon>
    </lineage>
</organism>
<gene>
    <name evidence="6" type="ordered locus">Arcve_1037</name>
</gene>
<keyword evidence="2 5" id="KW-0812">Transmembrane</keyword>
<sequence length="339" mass="37025">MFDVTWVEIAGHKITINALGYFLWCVWVGWIFSTVGAFGGIMAGLGHISIFGLGQWAKQLKGVKVNIGSYTDAGKYLTDSIRLGNSGLTWFNAVSSTINWYTQKRLVWPAGLFLGIGAVLGAQAGVWLTGGKLGISVYKGVFGLGTYLIAAYMFYQLTPRAKASKAKGREAAKRFAQKVKELKEAGRLHELEGIKNLKVGTYTEFEFFGEQFKIGNYIPFIVGFLIGFMSAVLGIGGGFLFVPFLTSLGLPMYIVPGASTLAVFFTQTSTILGWLARGVEFPLVPILIGWAGIFIGSYIGPRTQKYLPMDFMYGLFGVLATYVGTRYFLSGFFGIKLPP</sequence>
<proteinExistence type="inferred from homology"/>
<evidence type="ECO:0000256" key="3">
    <source>
        <dbReference type="ARBA" id="ARBA00022989"/>
    </source>
</evidence>
<dbReference type="AlphaFoldDB" id="F2KT18"/>
<dbReference type="RefSeq" id="WP_013683712.1">
    <property type="nucleotide sequence ID" value="NC_015320.1"/>
</dbReference>
<dbReference type="eggNOG" id="arCOG02050">
    <property type="taxonomic scope" value="Archaea"/>
</dbReference>
<keyword evidence="3 5" id="KW-1133">Transmembrane helix</keyword>
<feature type="transmembrane region" description="Helical" evidence="5">
    <location>
        <begin position="253"/>
        <end position="274"/>
    </location>
</feature>
<comment type="similarity">
    <text evidence="5">Belongs to the 4-toluene sulfonate uptake permease (TSUP) (TC 2.A.102) family.</text>
</comment>
<dbReference type="InterPro" id="IPR002781">
    <property type="entry name" value="TM_pro_TauE-like"/>
</dbReference>
<feature type="transmembrane region" description="Helical" evidence="5">
    <location>
        <begin position="311"/>
        <end position="329"/>
    </location>
</feature>
<keyword evidence="7" id="KW-1185">Reference proteome</keyword>
<dbReference type="PANTHER" id="PTHR43701:SF2">
    <property type="entry name" value="MEMBRANE TRANSPORTER PROTEIN YJNA-RELATED"/>
    <property type="match status" value="1"/>
</dbReference>
<feature type="transmembrane region" description="Helical" evidence="5">
    <location>
        <begin position="21"/>
        <end position="54"/>
    </location>
</feature>
<feature type="transmembrane region" description="Helical" evidence="5">
    <location>
        <begin position="217"/>
        <end position="241"/>
    </location>
</feature>
<dbReference type="KEGG" id="ave:Arcve_1037"/>
<dbReference type="HOGENOM" id="CLU_060708_0_0_2"/>
<keyword evidence="4 5" id="KW-0472">Membrane</keyword>
<comment type="subcellular location">
    <subcellularLocation>
        <location evidence="5">Cell membrane</location>
        <topology evidence="5">Multi-pass membrane protein</topology>
    </subcellularLocation>
    <subcellularLocation>
        <location evidence="1">Membrane</location>
        <topology evidence="1">Multi-pass membrane protein</topology>
    </subcellularLocation>
</comment>
<dbReference type="InterPro" id="IPR051598">
    <property type="entry name" value="TSUP/Inactive_protease-like"/>
</dbReference>
<feature type="transmembrane region" description="Helical" evidence="5">
    <location>
        <begin position="106"/>
        <end position="129"/>
    </location>
</feature>
<reference evidence="6 7" key="1">
    <citation type="submission" date="2011-03" db="EMBL/GenBank/DDBJ databases">
        <title>The complete genome of Archaeoglobus veneficus SNP6.</title>
        <authorList>
            <consortium name="US DOE Joint Genome Institute (JGI-PGF)"/>
            <person name="Lucas S."/>
            <person name="Copeland A."/>
            <person name="Lapidus A."/>
            <person name="Bruce D."/>
            <person name="Goodwin L."/>
            <person name="Pitluck S."/>
            <person name="Kyrpides N."/>
            <person name="Mavromatis K."/>
            <person name="Pagani I."/>
            <person name="Ivanova N."/>
            <person name="Mikhailova N."/>
            <person name="Lu M."/>
            <person name="Detter J.C."/>
            <person name="Tapia R."/>
            <person name="Han C."/>
            <person name="Land M."/>
            <person name="Hauser L."/>
            <person name="Markowitz V."/>
            <person name="Cheng J.-F."/>
            <person name="Hugenholtz P."/>
            <person name="Woyke T."/>
            <person name="Wu D."/>
            <person name="Spring S."/>
            <person name="Brambilla E."/>
            <person name="Klenk H.-P."/>
            <person name="Eisen J.A."/>
        </authorList>
    </citation>
    <scope>NUCLEOTIDE SEQUENCE [LARGE SCALE GENOMIC DNA]</scope>
    <source>
        <strain>SNP6</strain>
    </source>
</reference>
<dbReference type="PANTHER" id="PTHR43701">
    <property type="entry name" value="MEMBRANE TRANSPORTER PROTEIN MJ0441-RELATED"/>
    <property type="match status" value="1"/>
</dbReference>
<feature type="transmembrane region" description="Helical" evidence="5">
    <location>
        <begin position="135"/>
        <end position="155"/>
    </location>
</feature>
<name>F2KT18_ARCVS</name>
<dbReference type="Pfam" id="PF01925">
    <property type="entry name" value="TauE"/>
    <property type="match status" value="1"/>
</dbReference>
<dbReference type="EMBL" id="CP002588">
    <property type="protein sequence ID" value="AEA47048.1"/>
    <property type="molecule type" value="Genomic_DNA"/>
</dbReference>
<evidence type="ECO:0000256" key="1">
    <source>
        <dbReference type="ARBA" id="ARBA00004141"/>
    </source>
</evidence>
<evidence type="ECO:0000256" key="2">
    <source>
        <dbReference type="ARBA" id="ARBA00022692"/>
    </source>
</evidence>
<evidence type="ECO:0000256" key="4">
    <source>
        <dbReference type="ARBA" id="ARBA00023136"/>
    </source>
</evidence>
<evidence type="ECO:0000313" key="6">
    <source>
        <dbReference type="EMBL" id="AEA47048.1"/>
    </source>
</evidence>